<dbReference type="InterPro" id="IPR018661">
    <property type="entry name" value="DUF2093"/>
</dbReference>
<sequence>MNKKLAKIKYLPNNFEIIEGGDYVLCAVTGKIISLENLNYWNVDLQEPYYSYKEAAIVREKK</sequence>
<dbReference type="RefSeq" id="WP_169035642.1">
    <property type="nucleotide sequence ID" value="NZ_LANA01000001.1"/>
</dbReference>
<evidence type="ECO:0008006" key="3">
    <source>
        <dbReference type="Google" id="ProtNLM"/>
    </source>
</evidence>
<evidence type="ECO:0000313" key="1">
    <source>
        <dbReference type="EMBL" id="NMN67127.1"/>
    </source>
</evidence>
<keyword evidence="2" id="KW-1185">Reference proteome</keyword>
<dbReference type="Pfam" id="PF09866">
    <property type="entry name" value="DUF2093"/>
    <property type="match status" value="1"/>
</dbReference>
<comment type="caution">
    <text evidence="1">The sequence shown here is derived from an EMBL/GenBank/DDBJ whole genome shotgun (WGS) entry which is preliminary data.</text>
</comment>
<accession>A0ABX1T0I6</accession>
<organism evidence="1 2">
    <name type="scientific">Pelagibacter ubique</name>
    <dbReference type="NCBI Taxonomy" id="198252"/>
    <lineage>
        <taxon>Bacteria</taxon>
        <taxon>Pseudomonadati</taxon>
        <taxon>Pseudomonadota</taxon>
        <taxon>Alphaproteobacteria</taxon>
        <taxon>Candidatus Pelagibacterales</taxon>
        <taxon>Candidatus Pelagibacteraceae</taxon>
        <taxon>Candidatus Pelagibacter</taxon>
    </lineage>
</organism>
<proteinExistence type="predicted"/>
<protein>
    <recommendedName>
        <fullName evidence="3">DUF2093 domain-containing protein</fullName>
    </recommendedName>
</protein>
<reference evidence="1 2" key="1">
    <citation type="submission" date="2019-07" db="EMBL/GenBank/DDBJ databases">
        <title>SAR11 Genome Evolution.</title>
        <authorList>
            <person name="Giovannoni S."/>
        </authorList>
    </citation>
    <scope>NUCLEOTIDE SEQUENCE [LARGE SCALE GENOMIC DNA]</scope>
    <source>
        <strain evidence="1 2">HTCC9565</strain>
    </source>
</reference>
<name>A0ABX1T0I6_PELUQ</name>
<evidence type="ECO:0000313" key="2">
    <source>
        <dbReference type="Proteomes" id="UP001166004"/>
    </source>
</evidence>
<gene>
    <name evidence="1" type="ORF">VP91_00002640</name>
</gene>
<dbReference type="Proteomes" id="UP001166004">
    <property type="component" value="Unassembled WGS sequence"/>
</dbReference>
<dbReference type="EMBL" id="LANA01000001">
    <property type="protein sequence ID" value="NMN67127.1"/>
    <property type="molecule type" value="Genomic_DNA"/>
</dbReference>